<reference evidence="18 19" key="1">
    <citation type="submission" date="2022-01" db="EMBL/GenBank/DDBJ databases">
        <authorList>
            <person name="Xiong W."/>
            <person name="Schranz E."/>
        </authorList>
    </citation>
    <scope>NUCLEOTIDE SEQUENCE [LARGE SCALE GENOMIC DNA]</scope>
</reference>
<evidence type="ECO:0000256" key="8">
    <source>
        <dbReference type="ARBA" id="ARBA00023015"/>
    </source>
</evidence>
<dbReference type="SUPFAM" id="SSF46785">
    <property type="entry name" value="Winged helix' DNA-binding domain"/>
    <property type="match status" value="1"/>
</dbReference>
<evidence type="ECO:0000256" key="12">
    <source>
        <dbReference type="ARBA" id="ARBA00023242"/>
    </source>
</evidence>
<keyword evidence="8 14" id="KW-0805">Transcription regulation</keyword>
<evidence type="ECO:0000256" key="9">
    <source>
        <dbReference type="ARBA" id="ARBA00023054"/>
    </source>
</evidence>
<keyword evidence="10 14" id="KW-0238">DNA-binding</keyword>
<dbReference type="SMART" id="SM01372">
    <property type="entry name" value="E2F_TDP"/>
    <property type="match status" value="1"/>
</dbReference>
<accession>A0AAU9NW92</accession>
<dbReference type="Gene3D" id="1.20.140.80">
    <property type="entry name" value="Transcription factor DP"/>
    <property type="match status" value="1"/>
</dbReference>
<dbReference type="GO" id="GO:0005737">
    <property type="term" value="C:cytoplasm"/>
    <property type="evidence" value="ECO:0007669"/>
    <property type="project" value="UniProtKB-SubCell"/>
</dbReference>
<evidence type="ECO:0000256" key="16">
    <source>
        <dbReference type="SAM" id="MobiDB-lite"/>
    </source>
</evidence>
<dbReference type="FunFam" id="1.10.10.10:FF:000187">
    <property type="entry name" value="Transcription factor-like protein DPB"/>
    <property type="match status" value="1"/>
</dbReference>
<keyword evidence="11 14" id="KW-0804">Transcription</keyword>
<protein>
    <recommendedName>
        <fullName evidence="17">C2H2-type domain-containing protein</fullName>
    </recommendedName>
</protein>
<dbReference type="Gene3D" id="3.30.160.60">
    <property type="entry name" value="Classic Zinc Finger"/>
    <property type="match status" value="1"/>
</dbReference>
<dbReference type="InterPro" id="IPR036236">
    <property type="entry name" value="Znf_C2H2_sf"/>
</dbReference>
<feature type="compositionally biased region" description="Low complexity" evidence="16">
    <location>
        <begin position="34"/>
        <end position="55"/>
    </location>
</feature>
<dbReference type="AlphaFoldDB" id="A0AAU9NW92"/>
<keyword evidence="12 14" id="KW-0539">Nucleus</keyword>
<evidence type="ECO:0000256" key="14">
    <source>
        <dbReference type="RuleBase" id="RU003796"/>
    </source>
</evidence>
<evidence type="ECO:0000256" key="11">
    <source>
        <dbReference type="ARBA" id="ARBA00023163"/>
    </source>
</evidence>
<dbReference type="GO" id="GO:0070176">
    <property type="term" value="C:DRM complex"/>
    <property type="evidence" value="ECO:0007669"/>
    <property type="project" value="UniProtKB-ARBA"/>
</dbReference>
<dbReference type="Proteomes" id="UP001157418">
    <property type="component" value="Unassembled WGS sequence"/>
</dbReference>
<dbReference type="InterPro" id="IPR022755">
    <property type="entry name" value="Znf_C2H2_jaz"/>
</dbReference>
<keyword evidence="19" id="KW-1185">Reference proteome</keyword>
<dbReference type="Pfam" id="PF02319">
    <property type="entry name" value="WHD_E2F_TDP"/>
    <property type="match status" value="1"/>
</dbReference>
<evidence type="ECO:0000256" key="10">
    <source>
        <dbReference type="ARBA" id="ARBA00023125"/>
    </source>
</evidence>
<dbReference type="InterPro" id="IPR037241">
    <property type="entry name" value="E2F-DP_heterodim"/>
</dbReference>
<dbReference type="InterPro" id="IPR038168">
    <property type="entry name" value="TF_DP_C_sf"/>
</dbReference>
<feature type="compositionally biased region" description="Polar residues" evidence="16">
    <location>
        <begin position="1"/>
        <end position="10"/>
    </location>
</feature>
<feature type="region of interest" description="Disordered" evidence="16">
    <location>
        <begin position="82"/>
        <end position="109"/>
    </location>
</feature>
<dbReference type="Pfam" id="PF12171">
    <property type="entry name" value="zf-C2H2_jaz"/>
    <property type="match status" value="1"/>
</dbReference>
<evidence type="ECO:0000256" key="3">
    <source>
        <dbReference type="ARBA" id="ARBA00010940"/>
    </source>
</evidence>
<organism evidence="18 19">
    <name type="scientific">Lactuca virosa</name>
    <dbReference type="NCBI Taxonomy" id="75947"/>
    <lineage>
        <taxon>Eukaryota</taxon>
        <taxon>Viridiplantae</taxon>
        <taxon>Streptophyta</taxon>
        <taxon>Embryophyta</taxon>
        <taxon>Tracheophyta</taxon>
        <taxon>Spermatophyta</taxon>
        <taxon>Magnoliopsida</taxon>
        <taxon>eudicotyledons</taxon>
        <taxon>Gunneridae</taxon>
        <taxon>Pentapetalae</taxon>
        <taxon>asterids</taxon>
        <taxon>campanulids</taxon>
        <taxon>Asterales</taxon>
        <taxon>Asteraceae</taxon>
        <taxon>Cichorioideae</taxon>
        <taxon>Cichorieae</taxon>
        <taxon>Lactucinae</taxon>
        <taxon>Lactuca</taxon>
    </lineage>
</organism>
<comment type="similarity">
    <text evidence="3 14">Belongs to the E2F/DP family.</text>
</comment>
<name>A0AAU9NW92_9ASTR</name>
<gene>
    <name evidence="18" type="ORF">LVIROSA_LOCUS28042</name>
</gene>
<comment type="subcellular location">
    <subcellularLocation>
        <location evidence="2">Cytoplasm</location>
    </subcellularLocation>
    <subcellularLocation>
        <location evidence="1 14">Nucleus</location>
    </subcellularLocation>
</comment>
<dbReference type="PANTHER" id="PTHR12548:SF9">
    <property type="entry name" value="TRANSCRIPTION FACTOR DP"/>
    <property type="match status" value="1"/>
</dbReference>
<keyword evidence="5" id="KW-0479">Metal-binding</keyword>
<dbReference type="SMART" id="SM01138">
    <property type="entry name" value="DP"/>
    <property type="match status" value="1"/>
</dbReference>
<evidence type="ECO:0000256" key="13">
    <source>
        <dbReference type="ARBA" id="ARBA00023306"/>
    </source>
</evidence>
<feature type="region of interest" description="Disordered" evidence="16">
    <location>
        <begin position="1"/>
        <end position="60"/>
    </location>
</feature>
<dbReference type="PROSITE" id="PS00028">
    <property type="entry name" value="ZINC_FINGER_C2H2_1"/>
    <property type="match status" value="1"/>
</dbReference>
<evidence type="ECO:0000259" key="17">
    <source>
        <dbReference type="PROSITE" id="PS00028"/>
    </source>
</evidence>
<dbReference type="EMBL" id="CAKMRJ010005412">
    <property type="protein sequence ID" value="CAH1442023.1"/>
    <property type="molecule type" value="Genomic_DNA"/>
</dbReference>
<comment type="caution">
    <text evidence="18">The sequence shown here is derived from an EMBL/GenBank/DDBJ whole genome shotgun (WGS) entry which is preliminary data.</text>
</comment>
<keyword evidence="7" id="KW-0862">Zinc</keyword>
<dbReference type="SMART" id="SM00451">
    <property type="entry name" value="ZnF_U1"/>
    <property type="match status" value="1"/>
</dbReference>
<dbReference type="CDD" id="cd14458">
    <property type="entry name" value="DP_DD"/>
    <property type="match status" value="1"/>
</dbReference>
<proteinExistence type="inferred from homology"/>
<keyword evidence="13" id="KW-0131">Cell cycle</keyword>
<dbReference type="Gene3D" id="1.10.10.10">
    <property type="entry name" value="Winged helix-like DNA-binding domain superfamily/Winged helix DNA-binding domain"/>
    <property type="match status" value="1"/>
</dbReference>
<sequence>MVTAGSNNQDEVIGDKHPSSAVSRGGGGATRSWGTTASGQSVSTSGSVGSPSTRSEATMAVTPASENTFLRLNHLDIQTDNAGSQAAAGNKKKKRAQRATGGDKGGRGLRQFSMKVCEKVESKGRTTYNEVADELVAEFADPGDGGQTPDQQQYDEKNIRRRVYDALNVLMAMDIISKDKKEIQWKGLPRSTLNDIEEIKGERLAIRSRIEKKTAYLKELQDQYVGLQNLIQRNEELYTSGNAPSGGVALPFILVQTRPHATVEVEISEDMQLVHFDFNSTPFELHDDNYVLKAMKLSDQSKHDDVANNVAIDVDGVEGSSISSMFRPSLGPNMPPGRGSKLPSVPVNYIISVFLGFIILDFIISRDDAVYDELKKPEAEKLALPLDEDLPGMGQYYCLHCDRYFANITVRDDHFKTKKHKKRLKIMAGPAPHTQLDADLAAGMGMPDNGPKLMSM</sequence>
<dbReference type="FunFam" id="1.20.140.80:FF:000002">
    <property type="entry name" value="Transcription factor-like protein DPB"/>
    <property type="match status" value="1"/>
</dbReference>
<dbReference type="SUPFAM" id="SSF57667">
    <property type="entry name" value="beta-beta-alpha zinc fingers"/>
    <property type="match status" value="1"/>
</dbReference>
<evidence type="ECO:0000256" key="7">
    <source>
        <dbReference type="ARBA" id="ARBA00022833"/>
    </source>
</evidence>
<evidence type="ECO:0000256" key="5">
    <source>
        <dbReference type="ARBA" id="ARBA00022723"/>
    </source>
</evidence>
<dbReference type="GO" id="GO:0000977">
    <property type="term" value="F:RNA polymerase II transcription regulatory region sequence-specific DNA binding"/>
    <property type="evidence" value="ECO:0007669"/>
    <property type="project" value="TreeGrafter"/>
</dbReference>
<dbReference type="GO" id="GO:0051726">
    <property type="term" value="P:regulation of cell cycle"/>
    <property type="evidence" value="ECO:0007669"/>
    <property type="project" value="InterPro"/>
</dbReference>
<evidence type="ECO:0000256" key="4">
    <source>
        <dbReference type="ARBA" id="ARBA00022490"/>
    </source>
</evidence>
<evidence type="ECO:0000256" key="2">
    <source>
        <dbReference type="ARBA" id="ARBA00004496"/>
    </source>
</evidence>
<dbReference type="InterPro" id="IPR015648">
    <property type="entry name" value="Transcrpt_fac_DP"/>
</dbReference>
<dbReference type="InterPro" id="IPR036390">
    <property type="entry name" value="WH_DNA-bd_sf"/>
</dbReference>
<evidence type="ECO:0000313" key="18">
    <source>
        <dbReference type="EMBL" id="CAH1442023.1"/>
    </source>
</evidence>
<dbReference type="InterPro" id="IPR036388">
    <property type="entry name" value="WH-like_DNA-bd_sf"/>
</dbReference>
<dbReference type="InterPro" id="IPR014889">
    <property type="entry name" value="Transc_factor_DP_C"/>
</dbReference>
<dbReference type="GO" id="GO:0000981">
    <property type="term" value="F:DNA-binding transcription factor activity, RNA polymerase II-specific"/>
    <property type="evidence" value="ECO:0007669"/>
    <property type="project" value="TreeGrafter"/>
</dbReference>
<feature type="coiled-coil region" evidence="15">
    <location>
        <begin position="210"/>
        <end position="237"/>
    </location>
</feature>
<evidence type="ECO:0000256" key="1">
    <source>
        <dbReference type="ARBA" id="ARBA00004123"/>
    </source>
</evidence>
<dbReference type="SUPFAM" id="SSF144074">
    <property type="entry name" value="E2F-DP heterodimerization region"/>
    <property type="match status" value="1"/>
</dbReference>
<dbReference type="PANTHER" id="PTHR12548">
    <property type="entry name" value="TRANSCRIPTION FACTOR DP"/>
    <property type="match status" value="1"/>
</dbReference>
<evidence type="ECO:0000256" key="6">
    <source>
        <dbReference type="ARBA" id="ARBA00022771"/>
    </source>
</evidence>
<evidence type="ECO:0000313" key="19">
    <source>
        <dbReference type="Proteomes" id="UP001157418"/>
    </source>
</evidence>
<dbReference type="InterPro" id="IPR013087">
    <property type="entry name" value="Znf_C2H2_type"/>
</dbReference>
<dbReference type="Pfam" id="PF08781">
    <property type="entry name" value="DP"/>
    <property type="match status" value="1"/>
</dbReference>
<feature type="domain" description="C2H2-type" evidence="17">
    <location>
        <begin position="398"/>
        <end position="420"/>
    </location>
</feature>
<evidence type="ECO:0000256" key="15">
    <source>
        <dbReference type="SAM" id="Coils"/>
    </source>
</evidence>
<dbReference type="GO" id="GO:0008270">
    <property type="term" value="F:zinc ion binding"/>
    <property type="evidence" value="ECO:0007669"/>
    <property type="project" value="UniProtKB-KW"/>
</dbReference>
<dbReference type="InterPro" id="IPR003316">
    <property type="entry name" value="E2F_WHTH_DNA-bd_dom"/>
</dbReference>
<keyword evidence="4" id="KW-0963">Cytoplasm</keyword>
<keyword evidence="9 15" id="KW-0175">Coiled coil</keyword>
<dbReference type="InterPro" id="IPR003604">
    <property type="entry name" value="Matrin/U1-like-C_Znf_C2H2"/>
</dbReference>
<keyword evidence="6" id="KW-0863">Zinc-finger</keyword>